<dbReference type="Proteomes" id="UP000314294">
    <property type="component" value="Unassembled WGS sequence"/>
</dbReference>
<comment type="caution">
    <text evidence="2">The sequence shown here is derived from an EMBL/GenBank/DDBJ whole genome shotgun (WGS) entry which is preliminary data.</text>
</comment>
<dbReference type="AlphaFoldDB" id="A0A4Z2G9P7"/>
<name>A0A4Z2G9P7_9TELE</name>
<feature type="region of interest" description="Disordered" evidence="1">
    <location>
        <begin position="21"/>
        <end position="46"/>
    </location>
</feature>
<dbReference type="EMBL" id="SRLO01000641">
    <property type="protein sequence ID" value="TNN49785.1"/>
    <property type="molecule type" value="Genomic_DNA"/>
</dbReference>
<gene>
    <name evidence="2" type="ORF">EYF80_040009</name>
</gene>
<keyword evidence="3" id="KW-1185">Reference proteome</keyword>
<evidence type="ECO:0000256" key="1">
    <source>
        <dbReference type="SAM" id="MobiDB-lite"/>
    </source>
</evidence>
<proteinExistence type="predicted"/>
<accession>A0A4Z2G9P7</accession>
<evidence type="ECO:0000313" key="2">
    <source>
        <dbReference type="EMBL" id="TNN49785.1"/>
    </source>
</evidence>
<organism evidence="2 3">
    <name type="scientific">Liparis tanakae</name>
    <name type="common">Tanaka's snailfish</name>
    <dbReference type="NCBI Taxonomy" id="230148"/>
    <lineage>
        <taxon>Eukaryota</taxon>
        <taxon>Metazoa</taxon>
        <taxon>Chordata</taxon>
        <taxon>Craniata</taxon>
        <taxon>Vertebrata</taxon>
        <taxon>Euteleostomi</taxon>
        <taxon>Actinopterygii</taxon>
        <taxon>Neopterygii</taxon>
        <taxon>Teleostei</taxon>
        <taxon>Neoteleostei</taxon>
        <taxon>Acanthomorphata</taxon>
        <taxon>Eupercaria</taxon>
        <taxon>Perciformes</taxon>
        <taxon>Cottioidei</taxon>
        <taxon>Cottales</taxon>
        <taxon>Liparidae</taxon>
        <taxon>Liparis</taxon>
    </lineage>
</organism>
<sequence>MEGVFSDAVILIMLRFEEEEDSPGATCQPSQDAKLQKSGVDDRSEGLSGVSILPLFKEFDR</sequence>
<evidence type="ECO:0000313" key="3">
    <source>
        <dbReference type="Proteomes" id="UP000314294"/>
    </source>
</evidence>
<protein>
    <submittedName>
        <fullName evidence="2">Uncharacterized protein</fullName>
    </submittedName>
</protein>
<reference evidence="2 3" key="1">
    <citation type="submission" date="2019-03" db="EMBL/GenBank/DDBJ databases">
        <title>First draft genome of Liparis tanakae, snailfish: a comprehensive survey of snailfish specific genes.</title>
        <authorList>
            <person name="Kim W."/>
            <person name="Song I."/>
            <person name="Jeong J.-H."/>
            <person name="Kim D."/>
            <person name="Kim S."/>
            <person name="Ryu S."/>
            <person name="Song J.Y."/>
            <person name="Lee S.K."/>
        </authorList>
    </citation>
    <scope>NUCLEOTIDE SEQUENCE [LARGE SCALE GENOMIC DNA]</scope>
    <source>
        <tissue evidence="2">Muscle</tissue>
    </source>
</reference>